<gene>
    <name evidence="2" type="ORF">TRSC58_06564</name>
</gene>
<dbReference type="InterPro" id="IPR029021">
    <property type="entry name" value="Prot-tyrosine_phosphatase-like"/>
</dbReference>
<feature type="domain" description="Tyrosine specific protein phosphatases" evidence="1">
    <location>
        <begin position="340"/>
        <end position="394"/>
    </location>
</feature>
<evidence type="ECO:0000313" key="2">
    <source>
        <dbReference type="EMBL" id="ESL05774.1"/>
    </source>
</evidence>
<protein>
    <recommendedName>
        <fullName evidence="1">Tyrosine specific protein phosphatases domain-containing protein</fullName>
    </recommendedName>
</protein>
<dbReference type="SUPFAM" id="SSF52799">
    <property type="entry name" value="(Phosphotyrosine protein) phosphatases II"/>
    <property type="match status" value="1"/>
</dbReference>
<evidence type="ECO:0000259" key="1">
    <source>
        <dbReference type="PROSITE" id="PS50056"/>
    </source>
</evidence>
<evidence type="ECO:0000313" key="3">
    <source>
        <dbReference type="Proteomes" id="UP000031737"/>
    </source>
</evidence>
<reference evidence="2 3" key="1">
    <citation type="submission" date="2013-07" db="EMBL/GenBank/DDBJ databases">
        <authorList>
            <person name="Stoco P.H."/>
            <person name="Wagner G."/>
            <person name="Gerber A."/>
            <person name="Zaha A."/>
            <person name="Thompson C."/>
            <person name="Bartholomeu D.C."/>
            <person name="Luckemeyer D.D."/>
            <person name="Bahia D."/>
            <person name="Loreto E."/>
            <person name="Prestes E.B."/>
            <person name="Lima F.M."/>
            <person name="Rodrigues-Luiz G."/>
            <person name="Vallejo G.A."/>
            <person name="Filho J.F."/>
            <person name="Monteiro K.M."/>
            <person name="Tyler K.M."/>
            <person name="de Almeida L.G."/>
            <person name="Ortiz M.F."/>
            <person name="Siervo M.A."/>
            <person name="de Moraes M.H."/>
            <person name="Cunha O.L."/>
            <person name="Mendonca-Neto R."/>
            <person name="Silva R."/>
            <person name="Teixeira S.M."/>
            <person name="Murta S.M."/>
            <person name="Sincero T.C."/>
            <person name="Mendes T.A."/>
            <person name="Urmenyi T.P."/>
            <person name="Silva V.G."/>
            <person name="da Rocha W.D."/>
            <person name="Andersson B."/>
            <person name="Romanha A.J."/>
            <person name="Steindel M."/>
            <person name="de Vasconcelos A.T."/>
            <person name="Grisard E.C."/>
        </authorList>
    </citation>
    <scope>NUCLEOTIDE SEQUENCE [LARGE SCALE GENOMIC DNA]</scope>
    <source>
        <strain evidence="2 3">SC58</strain>
    </source>
</reference>
<dbReference type="PROSITE" id="PS00383">
    <property type="entry name" value="TYR_PHOSPHATASE_1"/>
    <property type="match status" value="1"/>
</dbReference>
<sequence>MLHTPHRRLEPRDGPLDAAVFETFVRAVPTHNETASQATMPLEEEKKEKAQQPFPATMRDFLRLFFQSFIIVVCAILRHQEQHALRHRPPRSLAALEYRALCFVRQHLAAFKGIMRRHVMGRENEVERRAAQSLLVDAFQCDEEGDEKKYVDWKPLCAQVYISGREPVSQPLLLEVLHITRVLQCHANLPSSDVRDPRSIGNGKDMALNSLYCWRRLLLEGLDAGMSNMHGVDKAGLLFVCSEERELAHELFRKCLSPLVWEPYRSIGPYTVYTTLLPYSKRLIAKLVLPAEDRESYDLSKHFQEGVFRFLHGTPFFPFDATPRCGSNGMPPPPSRGCSLVHCSAGMHRSSGIATAYLLWLVFLSHSKLPVVREAGVSVTARREEEEEEQKQWQQPTVSYLSAVLRHREPVTGSADTMAADTSVTMTPPPLPAAVGDVCIDAGGVHVDKHVKETDLPDHKPTSIVEVCVEHVRRQRSMAVPIPAVQEHLRRYACYLRLQ</sequence>
<dbReference type="PROSITE" id="PS50056">
    <property type="entry name" value="TYR_PHOSPHATASE_2"/>
    <property type="match status" value="1"/>
</dbReference>
<dbReference type="OrthoDB" id="267921at2759"/>
<proteinExistence type="predicted"/>
<keyword evidence="3" id="KW-1185">Reference proteome</keyword>
<dbReference type="Gene3D" id="3.90.190.10">
    <property type="entry name" value="Protein tyrosine phosphatase superfamily"/>
    <property type="match status" value="1"/>
</dbReference>
<dbReference type="AlphaFoldDB" id="A0A061ITA2"/>
<name>A0A061ITA2_TRYRA</name>
<dbReference type="EMBL" id="AUPL01006564">
    <property type="protein sequence ID" value="ESL05774.1"/>
    <property type="molecule type" value="Genomic_DNA"/>
</dbReference>
<dbReference type="InterPro" id="IPR000387">
    <property type="entry name" value="Tyr_Pase_dom"/>
</dbReference>
<dbReference type="Proteomes" id="UP000031737">
    <property type="component" value="Unassembled WGS sequence"/>
</dbReference>
<accession>A0A061ITA2</accession>
<dbReference type="InterPro" id="IPR016130">
    <property type="entry name" value="Tyr_Pase_AS"/>
</dbReference>
<organism evidence="2 3">
    <name type="scientific">Trypanosoma rangeli SC58</name>
    <dbReference type="NCBI Taxonomy" id="429131"/>
    <lineage>
        <taxon>Eukaryota</taxon>
        <taxon>Discoba</taxon>
        <taxon>Euglenozoa</taxon>
        <taxon>Kinetoplastea</taxon>
        <taxon>Metakinetoplastina</taxon>
        <taxon>Trypanosomatida</taxon>
        <taxon>Trypanosomatidae</taxon>
        <taxon>Trypanosoma</taxon>
        <taxon>Herpetosoma</taxon>
    </lineage>
</organism>
<comment type="caution">
    <text evidence="2">The sequence shown here is derived from an EMBL/GenBank/DDBJ whole genome shotgun (WGS) entry which is preliminary data.</text>
</comment>
<dbReference type="VEuPathDB" id="TriTrypDB:TRSC58_06564"/>